<evidence type="ECO:0008006" key="3">
    <source>
        <dbReference type="Google" id="ProtNLM"/>
    </source>
</evidence>
<reference evidence="1 2" key="1">
    <citation type="submission" date="2018-11" db="EMBL/GenBank/DDBJ databases">
        <authorList>
            <person name="Li F."/>
        </authorList>
    </citation>
    <scope>NUCLEOTIDE SEQUENCE [LARGE SCALE GENOMIC DNA]</scope>
    <source>
        <strain evidence="1 2">Gsoil 818</strain>
    </source>
</reference>
<sequence length="90" mass="9986">MTARFAYFYLMGADTARIRSSARAHAEHWRTLALADYLGGPFGDRSGGLITFRADDVRDAERMVASDPFFLEGLLDSWTLKEWAVDGAPG</sequence>
<organism evidence="1 2">
    <name type="scientific">Nocardioides pocheonensis</name>
    <dbReference type="NCBI Taxonomy" id="661485"/>
    <lineage>
        <taxon>Bacteria</taxon>
        <taxon>Bacillati</taxon>
        <taxon>Actinomycetota</taxon>
        <taxon>Actinomycetes</taxon>
        <taxon>Propionibacteriales</taxon>
        <taxon>Nocardioidaceae</taxon>
        <taxon>Nocardioides</taxon>
    </lineage>
</organism>
<proteinExistence type="predicted"/>
<dbReference type="RefSeq" id="WP_123224195.1">
    <property type="nucleotide sequence ID" value="NZ_RJSF01000044.1"/>
</dbReference>
<evidence type="ECO:0000313" key="2">
    <source>
        <dbReference type="Proteomes" id="UP000279994"/>
    </source>
</evidence>
<dbReference type="SUPFAM" id="SSF54909">
    <property type="entry name" value="Dimeric alpha+beta barrel"/>
    <property type="match status" value="1"/>
</dbReference>
<evidence type="ECO:0000313" key="1">
    <source>
        <dbReference type="EMBL" id="RNM12432.1"/>
    </source>
</evidence>
<dbReference type="OrthoDB" id="8968203at2"/>
<name>A0A3N0GJT3_9ACTN</name>
<dbReference type="InterPro" id="IPR011008">
    <property type="entry name" value="Dimeric_a/b-barrel"/>
</dbReference>
<accession>A0A3N0GJT3</accession>
<gene>
    <name evidence="1" type="ORF">EFL26_17455</name>
</gene>
<dbReference type="EMBL" id="RJSF01000044">
    <property type="protein sequence ID" value="RNM12432.1"/>
    <property type="molecule type" value="Genomic_DNA"/>
</dbReference>
<dbReference type="Gene3D" id="3.30.70.1060">
    <property type="entry name" value="Dimeric alpha+beta barrel"/>
    <property type="match status" value="1"/>
</dbReference>
<dbReference type="Proteomes" id="UP000279994">
    <property type="component" value="Unassembled WGS sequence"/>
</dbReference>
<keyword evidence="2" id="KW-1185">Reference proteome</keyword>
<dbReference type="AlphaFoldDB" id="A0A3N0GJT3"/>
<protein>
    <recommendedName>
        <fullName evidence="3">YCII-related domain-containing protein</fullName>
    </recommendedName>
</protein>
<comment type="caution">
    <text evidence="1">The sequence shown here is derived from an EMBL/GenBank/DDBJ whole genome shotgun (WGS) entry which is preliminary data.</text>
</comment>